<dbReference type="InterPro" id="IPR002601">
    <property type="entry name" value="C6_domain"/>
</dbReference>
<proteinExistence type="predicted"/>
<dbReference type="Proteomes" id="UP000494206">
    <property type="component" value="Unassembled WGS sequence"/>
</dbReference>
<dbReference type="SMART" id="SM01048">
    <property type="entry name" value="C6"/>
    <property type="match status" value="1"/>
</dbReference>
<feature type="compositionally biased region" description="Polar residues" evidence="1">
    <location>
        <begin position="1"/>
        <end position="18"/>
    </location>
</feature>
<name>A0A8S1E9K0_9PELO</name>
<comment type="caution">
    <text evidence="3">The sequence shown here is derived from an EMBL/GenBank/DDBJ whole genome shotgun (WGS) entry which is preliminary data.</text>
</comment>
<sequence>MATSNNGVPSTNIVSTTPIMEMPGSSAGIDSTTAAMTTTTPRPPCTPDQITLGKRNDEEFKIDVTYKDFVVSDDNMSATMTITCTADAGNMAYMDFNVDEGGPSEKELPTVNADVVCKDGKWIYSETVGGVNMDKEISKVSCFQA</sequence>
<dbReference type="Pfam" id="PF01681">
    <property type="entry name" value="C6"/>
    <property type="match status" value="1"/>
</dbReference>
<dbReference type="EMBL" id="CADEPM010000001">
    <property type="protein sequence ID" value="CAB3396682.1"/>
    <property type="molecule type" value="Genomic_DNA"/>
</dbReference>
<dbReference type="AlphaFoldDB" id="A0A8S1E9K0"/>
<evidence type="ECO:0000259" key="2">
    <source>
        <dbReference type="SMART" id="SM01048"/>
    </source>
</evidence>
<evidence type="ECO:0000313" key="3">
    <source>
        <dbReference type="EMBL" id="CAB3396682.1"/>
    </source>
</evidence>
<accession>A0A8S1E9K0</accession>
<protein>
    <recommendedName>
        <fullName evidence="2">C6 domain-containing protein</fullName>
    </recommendedName>
</protein>
<keyword evidence="4" id="KW-1185">Reference proteome</keyword>
<evidence type="ECO:0000256" key="1">
    <source>
        <dbReference type="SAM" id="MobiDB-lite"/>
    </source>
</evidence>
<feature type="domain" description="C6" evidence="2">
    <location>
        <begin position="45"/>
        <end position="142"/>
    </location>
</feature>
<organism evidence="3 4">
    <name type="scientific">Caenorhabditis bovis</name>
    <dbReference type="NCBI Taxonomy" id="2654633"/>
    <lineage>
        <taxon>Eukaryota</taxon>
        <taxon>Metazoa</taxon>
        <taxon>Ecdysozoa</taxon>
        <taxon>Nematoda</taxon>
        <taxon>Chromadorea</taxon>
        <taxon>Rhabditida</taxon>
        <taxon>Rhabditina</taxon>
        <taxon>Rhabditomorpha</taxon>
        <taxon>Rhabditoidea</taxon>
        <taxon>Rhabditidae</taxon>
        <taxon>Peloderinae</taxon>
        <taxon>Caenorhabditis</taxon>
    </lineage>
</organism>
<feature type="region of interest" description="Disordered" evidence="1">
    <location>
        <begin position="1"/>
        <end position="20"/>
    </location>
</feature>
<gene>
    <name evidence="3" type="ORF">CBOVIS_LOCUS201</name>
</gene>
<evidence type="ECO:0000313" key="4">
    <source>
        <dbReference type="Proteomes" id="UP000494206"/>
    </source>
</evidence>
<dbReference type="OrthoDB" id="5834609at2759"/>
<reference evidence="3 4" key="1">
    <citation type="submission" date="2020-04" db="EMBL/GenBank/DDBJ databases">
        <authorList>
            <person name="Laetsch R D."/>
            <person name="Stevens L."/>
            <person name="Kumar S."/>
            <person name="Blaxter L. M."/>
        </authorList>
    </citation>
    <scope>NUCLEOTIDE SEQUENCE [LARGE SCALE GENOMIC DNA]</scope>
</reference>